<sequence>MSFKTKFCCRNFEPIGTSYKCKECELGYTSDGSKCEPCHSGTYGQKCGEQCNCHITEWCHHKLGCVPHEKGNIVSGTERNNVIIFMISIACIGIIVLIIWTVWRCRFKLLHFKKLKRRRKLIAGRSNLSHGLQIETKVEKEETDRHTTYAVIDERNMIMVEC</sequence>
<dbReference type="EMBL" id="CAJPWZ010002721">
    <property type="protein sequence ID" value="CAG2243979.1"/>
    <property type="molecule type" value="Genomic_DNA"/>
</dbReference>
<proteinExistence type="predicted"/>
<keyword evidence="3" id="KW-1185">Reference proteome</keyword>
<name>A0A8S3UNY3_MYTED</name>
<evidence type="ECO:0000256" key="1">
    <source>
        <dbReference type="SAM" id="Phobius"/>
    </source>
</evidence>
<evidence type="ECO:0000313" key="3">
    <source>
        <dbReference type="Proteomes" id="UP000683360"/>
    </source>
</evidence>
<feature type="transmembrane region" description="Helical" evidence="1">
    <location>
        <begin position="82"/>
        <end position="103"/>
    </location>
</feature>
<keyword evidence="1" id="KW-0812">Transmembrane</keyword>
<dbReference type="OrthoDB" id="10467210at2759"/>
<keyword evidence="1" id="KW-1133">Transmembrane helix</keyword>
<accession>A0A8S3UNY3</accession>
<dbReference type="AlphaFoldDB" id="A0A8S3UNY3"/>
<reference evidence="2" key="1">
    <citation type="submission" date="2021-03" db="EMBL/GenBank/DDBJ databases">
        <authorList>
            <person name="Bekaert M."/>
        </authorList>
    </citation>
    <scope>NUCLEOTIDE SEQUENCE</scope>
</reference>
<comment type="caution">
    <text evidence="2">The sequence shown here is derived from an EMBL/GenBank/DDBJ whole genome shotgun (WGS) entry which is preliminary data.</text>
</comment>
<keyword evidence="1" id="KW-0472">Membrane</keyword>
<gene>
    <name evidence="2" type="ORF">MEDL_56034</name>
</gene>
<dbReference type="Proteomes" id="UP000683360">
    <property type="component" value="Unassembled WGS sequence"/>
</dbReference>
<organism evidence="2 3">
    <name type="scientific">Mytilus edulis</name>
    <name type="common">Blue mussel</name>
    <dbReference type="NCBI Taxonomy" id="6550"/>
    <lineage>
        <taxon>Eukaryota</taxon>
        <taxon>Metazoa</taxon>
        <taxon>Spiralia</taxon>
        <taxon>Lophotrochozoa</taxon>
        <taxon>Mollusca</taxon>
        <taxon>Bivalvia</taxon>
        <taxon>Autobranchia</taxon>
        <taxon>Pteriomorphia</taxon>
        <taxon>Mytilida</taxon>
        <taxon>Mytiloidea</taxon>
        <taxon>Mytilidae</taxon>
        <taxon>Mytilinae</taxon>
        <taxon>Mytilus</taxon>
    </lineage>
</organism>
<protein>
    <submittedName>
        <fullName evidence="2">Uncharacterized protein</fullName>
    </submittedName>
</protein>
<evidence type="ECO:0000313" key="2">
    <source>
        <dbReference type="EMBL" id="CAG2243979.1"/>
    </source>
</evidence>